<protein>
    <submittedName>
        <fullName evidence="2">Uncharacterized protein</fullName>
    </submittedName>
</protein>
<dbReference type="Proteomes" id="UP000315369">
    <property type="component" value="Unassembled WGS sequence"/>
</dbReference>
<sequence>MPDIDERQRGSEPLGDWRDRESGYEDEVPGHTPGVAEGDDDAAPHRAHPFPDPDKTPGCAEG</sequence>
<dbReference type="AlphaFoldDB" id="A0A540WQQ4"/>
<proteinExistence type="predicted"/>
<reference evidence="2 3" key="1">
    <citation type="submission" date="2019-06" db="EMBL/GenBank/DDBJ databases">
        <authorList>
            <person name="Livingstone P."/>
            <person name="Whitworth D."/>
        </authorList>
    </citation>
    <scope>NUCLEOTIDE SEQUENCE [LARGE SCALE GENOMIC DNA]</scope>
    <source>
        <strain evidence="2 3">AM401</strain>
    </source>
</reference>
<evidence type="ECO:0000313" key="2">
    <source>
        <dbReference type="EMBL" id="TQF11342.1"/>
    </source>
</evidence>
<dbReference type="OrthoDB" id="5383153at2"/>
<feature type="compositionally biased region" description="Basic and acidic residues" evidence="1">
    <location>
        <begin position="1"/>
        <end position="23"/>
    </location>
</feature>
<dbReference type="RefSeq" id="WP_141646908.1">
    <property type="nucleotide sequence ID" value="NZ_VIFM01000195.1"/>
</dbReference>
<evidence type="ECO:0000256" key="1">
    <source>
        <dbReference type="SAM" id="MobiDB-lite"/>
    </source>
</evidence>
<gene>
    <name evidence="2" type="ORF">FJV41_34815</name>
</gene>
<keyword evidence="3" id="KW-1185">Reference proteome</keyword>
<dbReference type="EMBL" id="VIFM01000195">
    <property type="protein sequence ID" value="TQF11342.1"/>
    <property type="molecule type" value="Genomic_DNA"/>
</dbReference>
<feature type="region of interest" description="Disordered" evidence="1">
    <location>
        <begin position="1"/>
        <end position="62"/>
    </location>
</feature>
<accession>A0A540WQQ4</accession>
<organism evidence="2 3">
    <name type="scientific">Myxococcus llanfairpwllgwyngyllgogerychwyrndrobwllllantysiliogogogochensis</name>
    <dbReference type="NCBI Taxonomy" id="2590453"/>
    <lineage>
        <taxon>Bacteria</taxon>
        <taxon>Pseudomonadati</taxon>
        <taxon>Myxococcota</taxon>
        <taxon>Myxococcia</taxon>
        <taxon>Myxococcales</taxon>
        <taxon>Cystobacterineae</taxon>
        <taxon>Myxococcaceae</taxon>
        <taxon>Myxococcus</taxon>
    </lineage>
</organism>
<name>A0A540WQQ4_9BACT</name>
<evidence type="ECO:0000313" key="3">
    <source>
        <dbReference type="Proteomes" id="UP000315369"/>
    </source>
</evidence>
<comment type="caution">
    <text evidence="2">The sequence shown here is derived from an EMBL/GenBank/DDBJ whole genome shotgun (WGS) entry which is preliminary data.</text>
</comment>